<sequence length="397" mass="43463">MHVPPCHVTHLVYRLATGGMENVVVQLIRHLPRTSFRHTVIALCDIDPEFARRLDGTAVELIALNKPPGQPYALYPTVYRLLRHLRPDVLHSCNLAALEFVPVAALAQVPLRVHVEHGLDLLEINGKAARYRLLRRLYRPFVNQYVAVSVDQARQCAQLGAAAERVHLIPNGVDTRVFRPRTSGDPLPVGFPFQREQHWVIGTVGRQADIKNPLLLVDAFVQLAHSGAPGSERLRLAMVGDGPLHREIAQRLHNAGLSDRAWLPGARSDIADILRAFDCFVLPSLSEATSCALQEAMATGLAIVATDVGGNADVLDQGRCGSLVPSGDVTALATELQRLSQSGQPNAQAQEALTSVQRRYSLETVIQRYGDLFLNAPAHAPRDAWAQQPAPPQDSLH</sequence>
<dbReference type="InterPro" id="IPR050194">
    <property type="entry name" value="Glycosyltransferase_grp1"/>
</dbReference>
<proteinExistence type="predicted"/>
<feature type="domain" description="Glycosyltransferase subfamily 4-like N-terminal" evidence="1">
    <location>
        <begin position="18"/>
        <end position="176"/>
    </location>
</feature>
<dbReference type="InterPro" id="IPR028098">
    <property type="entry name" value="Glyco_trans_4-like_N"/>
</dbReference>
<protein>
    <recommendedName>
        <fullName evidence="1">Glycosyltransferase subfamily 4-like N-terminal domain-containing protein</fullName>
    </recommendedName>
</protein>
<dbReference type="GO" id="GO:0016757">
    <property type="term" value="F:glycosyltransferase activity"/>
    <property type="evidence" value="ECO:0007669"/>
    <property type="project" value="TreeGrafter"/>
</dbReference>
<dbReference type="SUPFAM" id="SSF53756">
    <property type="entry name" value="UDP-Glycosyltransferase/glycogen phosphorylase"/>
    <property type="match status" value="1"/>
</dbReference>
<dbReference type="PANTHER" id="PTHR45947:SF3">
    <property type="entry name" value="SULFOQUINOVOSYL TRANSFERASE SQD2"/>
    <property type="match status" value="1"/>
</dbReference>
<dbReference type="Proteomes" id="UP000194432">
    <property type="component" value="Chromosome 1"/>
</dbReference>
<reference evidence="2 3" key="1">
    <citation type="submission" date="2017-05" db="EMBL/GenBank/DDBJ databases">
        <title>Polyphasic characterization of four soil-derived phenanthrene-degrading Acidovorax strains and proposal of Acidovorax phenanthrenivorans sp. nov.</title>
        <authorList>
            <person name="Singleton D.R."/>
            <person name="Lee J."/>
            <person name="Dickey A.N."/>
            <person name="Stroud A."/>
            <person name="Scholl E.H."/>
            <person name="Wright F.A."/>
            <person name="Aitken M.D."/>
        </authorList>
    </citation>
    <scope>NUCLEOTIDE SEQUENCE [LARGE SCALE GENOMIC DNA]</scope>
    <source>
        <strain evidence="2">NA3</strain>
    </source>
</reference>
<evidence type="ECO:0000313" key="3">
    <source>
        <dbReference type="Proteomes" id="UP000194432"/>
    </source>
</evidence>
<dbReference type="Pfam" id="PF13439">
    <property type="entry name" value="Glyco_transf_4"/>
    <property type="match status" value="1"/>
</dbReference>
<dbReference type="AlphaFoldDB" id="A0A240U6Q8"/>
<accession>A0A240U6Q8</accession>
<organism evidence="2 3">
    <name type="scientific">Acidovorax carolinensis</name>
    <dbReference type="NCBI Taxonomy" id="553814"/>
    <lineage>
        <taxon>Bacteria</taxon>
        <taxon>Pseudomonadati</taxon>
        <taxon>Pseudomonadota</taxon>
        <taxon>Betaproteobacteria</taxon>
        <taxon>Burkholderiales</taxon>
        <taxon>Comamonadaceae</taxon>
        <taxon>Acidovorax</taxon>
    </lineage>
</organism>
<dbReference type="RefSeq" id="WP_094098756.1">
    <property type="nucleotide sequence ID" value="NZ_CP021361.1"/>
</dbReference>
<dbReference type="Pfam" id="PF13692">
    <property type="entry name" value="Glyco_trans_1_4"/>
    <property type="match status" value="1"/>
</dbReference>
<dbReference type="PANTHER" id="PTHR45947">
    <property type="entry name" value="SULFOQUINOVOSYL TRANSFERASE SQD2"/>
    <property type="match status" value="1"/>
</dbReference>
<dbReference type="CDD" id="cd03801">
    <property type="entry name" value="GT4_PimA-like"/>
    <property type="match status" value="1"/>
</dbReference>
<evidence type="ECO:0000259" key="1">
    <source>
        <dbReference type="Pfam" id="PF13439"/>
    </source>
</evidence>
<evidence type="ECO:0000313" key="2">
    <source>
        <dbReference type="EMBL" id="ART53058.1"/>
    </source>
</evidence>
<dbReference type="Gene3D" id="3.40.50.2000">
    <property type="entry name" value="Glycogen Phosphorylase B"/>
    <property type="match status" value="2"/>
</dbReference>
<dbReference type="KEGG" id="acin:CBP34_17245"/>
<keyword evidence="3" id="KW-1185">Reference proteome</keyword>
<dbReference type="EMBL" id="CP021361">
    <property type="protein sequence ID" value="ART53058.1"/>
    <property type="molecule type" value="Genomic_DNA"/>
</dbReference>
<name>A0A240U6Q8_9BURK</name>
<gene>
    <name evidence="2" type="ORF">CBP34_17245</name>
</gene>